<dbReference type="PANTHER" id="PTHR12756:SF11">
    <property type="entry name" value="CYTOSOLIC CARBOXYPEPTIDASE 1"/>
    <property type="match status" value="1"/>
</dbReference>
<dbReference type="Gene3D" id="2.60.40.3120">
    <property type="match status" value="1"/>
</dbReference>
<dbReference type="PROSITE" id="PS52035">
    <property type="entry name" value="PEPTIDASE_M14"/>
    <property type="match status" value="1"/>
</dbReference>
<comment type="similarity">
    <text evidence="2 3">Belongs to the peptidase M14 family.</text>
</comment>
<dbReference type="Gene3D" id="3.40.630.10">
    <property type="entry name" value="Zn peptidases"/>
    <property type="match status" value="1"/>
</dbReference>
<comment type="caution">
    <text evidence="6">The sequence shown here is derived from an EMBL/GenBank/DDBJ whole genome shotgun (WGS) entry which is preliminary data.</text>
</comment>
<evidence type="ECO:0000259" key="5">
    <source>
        <dbReference type="PROSITE" id="PS52035"/>
    </source>
</evidence>
<feature type="domain" description="Peptidase M14" evidence="5">
    <location>
        <begin position="776"/>
        <end position="1058"/>
    </location>
</feature>
<dbReference type="Pfam" id="PF18027">
    <property type="entry name" value="Pepdidase_M14_N"/>
    <property type="match status" value="1"/>
</dbReference>
<evidence type="ECO:0000313" key="7">
    <source>
        <dbReference type="Proteomes" id="UP001303046"/>
    </source>
</evidence>
<sequence>MSNRGFGHGSTPKDRDLLPLVKSVVDACISRSTEDQRKLAECLNRVWSGTADTSTAVEYYIPKKRSSDGDPLRNLLGALEACTDDLCLAVICKLIHDSISVGSIKCRQKRHRKLIKADATSVLLRTLRFRLKDVISQKDCARTDGSSATQNSDDTVAALVLAVGAKDCRLSLKIRVGGVLQMLCSLMVSECEDPLSLTMARLLCRSLRSPRNAQLAGRHRGFTASLLVRISSLKAKDSAQCLLLARYLEVLFSITKNRKTRVHLVGESVIGYIVPLIERHFWRRKVNNRDHDCSMAEIHSEICLISVALLRLLSNNKRAKAQLISCEVLALSEKIMNELENEDLILSSTASHLQNSLCALCLRCLPPVCFPIAGRCFPFKCTLPNLASPTRKRRSSKSPQKHRTDVSCGRTAGQSVEMYEAESSDEDGDFEEDEVFSEFRRDDEEFICDVDYESDGLKENHSIIVDVVHFLLAQVRSSYKKMSDEMASLASKRRKMDIPRTQLKISELDPYKCCFVEYQHGAVAKRRTAFVSHQTVFQQNAQTTRSVIPFVKIAFPEMQNPDVDMPRQSLCDSRTSLRELVVHEIARARTSNDFRYRVVFDLDRFATEEETSRTPSVVLSNDDSARVGRVDPNVDHLLFESRFECGNLRRVTQVGPTHYELILSPDINQKKEHFQWFYFEVSNIVNNINYTFEIINCLKSTSMYSKGMQPVMYSVRDALAGRGGWVRAGDSICYYRNLYTPNEKEEEESKSRKRGFYSIRFNITFHNNGDICYFAYHFPYTFSYLKTTISRCLSLIPSNLYYSYDALGESLGGNPLHLLTVTSQGSLEQITKKNIVFLSSRVHPGESNSSWMMHGILESLLTSVDPRIEELRSRFVLKIVPILNPDGVINGSHRCSLSGVDLNRVWDKPSRMLHPEIYHSKAIIQYMCDILKRPPFVFVDLHGHSRKANVFMFGNNPEESWRDEDKTMHHDYEFMTLPEVMEQRSPAFSFNLCQFGITKGKESSARVTVWRQFGVNKAYTMESTYSGFETGAYKGFQIGTKDLKEIGRELLFGILDLWKLSHQSRKQIKVATRRKASKEATNCKN</sequence>
<accession>A0ABR1BY29</accession>
<dbReference type="InterPro" id="IPR050821">
    <property type="entry name" value="Cytosolic_carboxypeptidase"/>
</dbReference>
<comment type="cofactor">
    <cofactor evidence="1">
        <name>Zn(2+)</name>
        <dbReference type="ChEBI" id="CHEBI:29105"/>
    </cofactor>
</comment>
<feature type="active site" description="Proton donor/acceptor" evidence="3">
    <location>
        <position position="1022"/>
    </location>
</feature>
<reference evidence="6 7" key="1">
    <citation type="submission" date="2023-08" db="EMBL/GenBank/DDBJ databases">
        <title>A Necator americanus chromosomal reference genome.</title>
        <authorList>
            <person name="Ilik V."/>
            <person name="Petrzelkova K.J."/>
            <person name="Pardy F."/>
            <person name="Fuh T."/>
            <person name="Niatou-Singa F.S."/>
            <person name="Gouil Q."/>
            <person name="Baker L."/>
            <person name="Ritchie M.E."/>
            <person name="Jex A.R."/>
            <person name="Gazzola D."/>
            <person name="Li H."/>
            <person name="Toshio Fujiwara R."/>
            <person name="Zhan B."/>
            <person name="Aroian R.V."/>
            <person name="Pafco B."/>
            <person name="Schwarz E.M."/>
        </authorList>
    </citation>
    <scope>NUCLEOTIDE SEQUENCE [LARGE SCALE GENOMIC DNA]</scope>
    <source>
        <strain evidence="6 7">Aroian</strain>
        <tissue evidence="6">Whole animal</tissue>
    </source>
</reference>
<name>A0ABR1BY29_NECAM</name>
<dbReference type="InterPro" id="IPR000834">
    <property type="entry name" value="Peptidase_M14"/>
</dbReference>
<evidence type="ECO:0000256" key="2">
    <source>
        <dbReference type="ARBA" id="ARBA00005988"/>
    </source>
</evidence>
<dbReference type="Pfam" id="PF00246">
    <property type="entry name" value="Peptidase_M14"/>
    <property type="match status" value="1"/>
</dbReference>
<evidence type="ECO:0000256" key="1">
    <source>
        <dbReference type="ARBA" id="ARBA00001947"/>
    </source>
</evidence>
<dbReference type="InterPro" id="IPR040626">
    <property type="entry name" value="Pepdidase_M14_N"/>
</dbReference>
<feature type="compositionally biased region" description="Basic residues" evidence="4">
    <location>
        <begin position="390"/>
        <end position="401"/>
    </location>
</feature>
<feature type="region of interest" description="Disordered" evidence="4">
    <location>
        <begin position="388"/>
        <end position="410"/>
    </location>
</feature>
<gene>
    <name evidence="6" type="primary">Necator_chrI.g3213</name>
    <name evidence="6" type="ORF">RB195_007084</name>
</gene>
<dbReference type="EMBL" id="JAVFWL010000001">
    <property type="protein sequence ID" value="KAK6730400.1"/>
    <property type="molecule type" value="Genomic_DNA"/>
</dbReference>
<proteinExistence type="inferred from homology"/>
<organism evidence="6 7">
    <name type="scientific">Necator americanus</name>
    <name type="common">Human hookworm</name>
    <dbReference type="NCBI Taxonomy" id="51031"/>
    <lineage>
        <taxon>Eukaryota</taxon>
        <taxon>Metazoa</taxon>
        <taxon>Ecdysozoa</taxon>
        <taxon>Nematoda</taxon>
        <taxon>Chromadorea</taxon>
        <taxon>Rhabditida</taxon>
        <taxon>Rhabditina</taxon>
        <taxon>Rhabditomorpha</taxon>
        <taxon>Strongyloidea</taxon>
        <taxon>Ancylostomatidae</taxon>
        <taxon>Bunostominae</taxon>
        <taxon>Necator</taxon>
    </lineage>
</organism>
<dbReference type="PANTHER" id="PTHR12756">
    <property type="entry name" value="CYTOSOLIC CARBOXYPEPTIDASE"/>
    <property type="match status" value="1"/>
</dbReference>
<keyword evidence="7" id="KW-1185">Reference proteome</keyword>
<evidence type="ECO:0000313" key="6">
    <source>
        <dbReference type="EMBL" id="KAK6730400.1"/>
    </source>
</evidence>
<evidence type="ECO:0000256" key="3">
    <source>
        <dbReference type="PROSITE-ProRule" id="PRU01379"/>
    </source>
</evidence>
<dbReference type="SUPFAM" id="SSF53187">
    <property type="entry name" value="Zn-dependent exopeptidases"/>
    <property type="match status" value="1"/>
</dbReference>
<evidence type="ECO:0000256" key="4">
    <source>
        <dbReference type="SAM" id="MobiDB-lite"/>
    </source>
</evidence>
<dbReference type="Proteomes" id="UP001303046">
    <property type="component" value="Unassembled WGS sequence"/>
</dbReference>
<protein>
    <recommendedName>
        <fullName evidence="5">Peptidase M14 domain-containing protein</fullName>
    </recommendedName>
</protein>